<dbReference type="RefSeq" id="WP_201168876.1">
    <property type="nucleotide sequence ID" value="NZ_JAEPWM010000002.1"/>
</dbReference>
<keyword evidence="2" id="KW-1185">Reference proteome</keyword>
<dbReference type="InterPro" id="IPR021317">
    <property type="entry name" value="DUF2917"/>
</dbReference>
<reference evidence="1" key="1">
    <citation type="journal article" date="2012" name="J. Microbiol. Biotechnol.">
        <title>Ramlibacter ginsenosidimutans sp. nov., with ginsenoside-converting activity.</title>
        <authorList>
            <person name="Wang L."/>
            <person name="An D.S."/>
            <person name="Kim S.G."/>
            <person name="Jin F.X."/>
            <person name="Kim S.C."/>
            <person name="Lee S.T."/>
            <person name="Im W.T."/>
        </authorList>
    </citation>
    <scope>NUCLEOTIDE SEQUENCE</scope>
    <source>
        <strain evidence="1">KACC 17527</strain>
    </source>
</reference>
<organism evidence="1 2">
    <name type="scientific">Ramlibacter ginsenosidimutans</name>
    <dbReference type="NCBI Taxonomy" id="502333"/>
    <lineage>
        <taxon>Bacteria</taxon>
        <taxon>Pseudomonadati</taxon>
        <taxon>Pseudomonadota</taxon>
        <taxon>Betaproteobacteria</taxon>
        <taxon>Burkholderiales</taxon>
        <taxon>Comamonadaceae</taxon>
        <taxon>Ramlibacter</taxon>
    </lineage>
</organism>
<gene>
    <name evidence="1" type="ORF">JJB11_09270</name>
</gene>
<dbReference type="Pfam" id="PF11142">
    <property type="entry name" value="DUF2917"/>
    <property type="match status" value="1"/>
</dbReference>
<name>A0A934TRW6_9BURK</name>
<dbReference type="EMBL" id="JAEPWM010000002">
    <property type="protein sequence ID" value="MBK6006278.1"/>
    <property type="molecule type" value="Genomic_DNA"/>
</dbReference>
<dbReference type="Proteomes" id="UP000630528">
    <property type="component" value="Unassembled WGS sequence"/>
</dbReference>
<evidence type="ECO:0000313" key="2">
    <source>
        <dbReference type="Proteomes" id="UP000630528"/>
    </source>
</evidence>
<sequence length="113" mass="12986">MNKDDSLAFVHERLRYNRAPTGRASGLRSLPRVTRRFVVELEQGEAHVFEHVDRTVVLRCDRGGAWVTHDGDPKDVILMAGEEYRAEREDPLHVYALVACVLEIEFEDDVTQH</sequence>
<comment type="caution">
    <text evidence="1">The sequence shown here is derived from an EMBL/GenBank/DDBJ whole genome shotgun (WGS) entry which is preliminary data.</text>
</comment>
<protein>
    <submittedName>
        <fullName evidence="1">DUF2917 domain-containing protein</fullName>
    </submittedName>
</protein>
<reference evidence="1" key="2">
    <citation type="submission" date="2021-01" db="EMBL/GenBank/DDBJ databases">
        <authorList>
            <person name="Kang M."/>
        </authorList>
    </citation>
    <scope>NUCLEOTIDE SEQUENCE</scope>
    <source>
        <strain evidence="1">KACC 17527</strain>
    </source>
</reference>
<evidence type="ECO:0000313" key="1">
    <source>
        <dbReference type="EMBL" id="MBK6006278.1"/>
    </source>
</evidence>
<proteinExistence type="predicted"/>
<dbReference type="AlphaFoldDB" id="A0A934TRW6"/>
<accession>A0A934TRW6</accession>